<feature type="region of interest" description="Disordered" evidence="1">
    <location>
        <begin position="394"/>
        <end position="414"/>
    </location>
</feature>
<feature type="compositionally biased region" description="Polar residues" evidence="1">
    <location>
        <begin position="1"/>
        <end position="10"/>
    </location>
</feature>
<keyword evidence="2" id="KW-0472">Membrane</keyword>
<feature type="compositionally biased region" description="Low complexity" evidence="1">
    <location>
        <begin position="11"/>
        <end position="20"/>
    </location>
</feature>
<proteinExistence type="predicted"/>
<evidence type="ECO:0000256" key="1">
    <source>
        <dbReference type="SAM" id="MobiDB-lite"/>
    </source>
</evidence>
<sequence length="414" mass="45301">MIESGISTNQELLLSPSSSSEMEDEGMVEVSGGRLKIRAIHVILSNSQSLTFIRMVGGHLTVETCSLTSTSSALSNSADVHCFWTGGSIVLDHATTTITSSTFSGLSFGAINMDGGNLTIDASSFDSNNPHLSNFPSFRRNIRCSGLGLLTIESLSGGDGIQTQSAWISASDCSLTAQEDISRSPFFVPALSSSSTSALNETEKKFHLTIEGKTLIPCSLFLEVFEKRNDGTESLPKQFPLTQESTINFNETTITLSIPLSSLSSFDNSLEWRGYLRFGKDQLTSTSFMVKTSTSERRKKGMMENMKWWLPVVISVSVLLIIVLVVVVICCRRRRALKFAQKVAQTDESEQPSLDEEKMEIKTFSSAESKEDEGSDDVIDLKGYITLRTSATVFGNDGTHQSTEMSSCTSRRRE</sequence>
<reference evidence="3 4" key="1">
    <citation type="journal article" date="2022" name="bioRxiv">
        <title>Genomics of Preaxostyla Flagellates Illuminates Evolutionary Transitions and the Path Towards Mitochondrial Loss.</title>
        <authorList>
            <person name="Novak L.V.F."/>
            <person name="Treitli S.C."/>
            <person name="Pyrih J."/>
            <person name="Halakuc P."/>
            <person name="Pipaliya S.V."/>
            <person name="Vacek V."/>
            <person name="Brzon O."/>
            <person name="Soukal P."/>
            <person name="Eme L."/>
            <person name="Dacks J.B."/>
            <person name="Karnkowska A."/>
            <person name="Elias M."/>
            <person name="Hampl V."/>
        </authorList>
    </citation>
    <scope>NUCLEOTIDE SEQUENCE [LARGE SCALE GENOMIC DNA]</scope>
    <source>
        <strain evidence="3">NAU3</strain>
        <tissue evidence="3">Gut</tissue>
    </source>
</reference>
<organism evidence="3 4">
    <name type="scientific">Blattamonas nauphoetae</name>
    <dbReference type="NCBI Taxonomy" id="2049346"/>
    <lineage>
        <taxon>Eukaryota</taxon>
        <taxon>Metamonada</taxon>
        <taxon>Preaxostyla</taxon>
        <taxon>Oxymonadida</taxon>
        <taxon>Blattamonas</taxon>
    </lineage>
</organism>
<feature type="region of interest" description="Disordered" evidence="1">
    <location>
        <begin position="1"/>
        <end position="25"/>
    </location>
</feature>
<dbReference type="EMBL" id="JARBJD010000027">
    <property type="protein sequence ID" value="KAK2959832.1"/>
    <property type="molecule type" value="Genomic_DNA"/>
</dbReference>
<keyword evidence="2" id="KW-1133">Transmembrane helix</keyword>
<name>A0ABQ9Y7U2_9EUKA</name>
<accession>A0ABQ9Y7U2</accession>
<comment type="caution">
    <text evidence="3">The sequence shown here is derived from an EMBL/GenBank/DDBJ whole genome shotgun (WGS) entry which is preliminary data.</text>
</comment>
<evidence type="ECO:0000313" key="3">
    <source>
        <dbReference type="EMBL" id="KAK2959832.1"/>
    </source>
</evidence>
<protein>
    <submittedName>
        <fullName evidence="3">Uncharacterized protein</fullName>
    </submittedName>
</protein>
<feature type="transmembrane region" description="Helical" evidence="2">
    <location>
        <begin position="308"/>
        <end position="331"/>
    </location>
</feature>
<gene>
    <name evidence="3" type="ORF">BLNAU_5321</name>
</gene>
<evidence type="ECO:0000256" key="2">
    <source>
        <dbReference type="SAM" id="Phobius"/>
    </source>
</evidence>
<keyword evidence="2" id="KW-0812">Transmembrane</keyword>
<keyword evidence="4" id="KW-1185">Reference proteome</keyword>
<evidence type="ECO:0000313" key="4">
    <source>
        <dbReference type="Proteomes" id="UP001281761"/>
    </source>
</evidence>
<dbReference type="Proteomes" id="UP001281761">
    <property type="component" value="Unassembled WGS sequence"/>
</dbReference>